<dbReference type="STRING" id="45351.A7RWJ1"/>
<evidence type="ECO:0000256" key="1">
    <source>
        <dbReference type="ARBA" id="ARBA00022468"/>
    </source>
</evidence>
<dbReference type="AlphaFoldDB" id="A7RWJ1"/>
<evidence type="ECO:0000313" key="13">
    <source>
        <dbReference type="Proteomes" id="UP000001593"/>
    </source>
</evidence>
<dbReference type="InterPro" id="IPR047161">
    <property type="entry name" value="GIT-like"/>
</dbReference>
<dbReference type="PANTHER" id="PTHR46097">
    <property type="entry name" value="G PROTEIN-COUPLED RECEPTOR KINASE INTERACTING ARFGAP"/>
    <property type="match status" value="1"/>
</dbReference>
<dbReference type="Pfam" id="PF08518">
    <property type="entry name" value="GIT_SHD"/>
    <property type="match status" value="2"/>
</dbReference>
<dbReference type="Gene3D" id="1.10.220.150">
    <property type="entry name" value="Arf GTPase activating protein"/>
    <property type="match status" value="1"/>
</dbReference>
<dbReference type="GO" id="GO:0008270">
    <property type="term" value="F:zinc ion binding"/>
    <property type="evidence" value="ECO:0007669"/>
    <property type="project" value="UniProtKB-KW"/>
</dbReference>
<dbReference type="PROSITE" id="PS50297">
    <property type="entry name" value="ANK_REP_REGION"/>
    <property type="match status" value="1"/>
</dbReference>
<dbReference type="Pfam" id="PF12205">
    <property type="entry name" value="GIT1_C"/>
    <property type="match status" value="1"/>
</dbReference>
<keyword evidence="2" id="KW-0479">Metal-binding</keyword>
<evidence type="ECO:0000256" key="3">
    <source>
        <dbReference type="ARBA" id="ARBA00022737"/>
    </source>
</evidence>
<dbReference type="GO" id="GO:0032012">
    <property type="term" value="P:regulation of ARF protein signal transduction"/>
    <property type="evidence" value="ECO:0000318"/>
    <property type="project" value="GO_Central"/>
</dbReference>
<dbReference type="GO" id="GO:0008277">
    <property type="term" value="P:regulation of G protein-coupled receptor signaling pathway"/>
    <property type="evidence" value="ECO:0000318"/>
    <property type="project" value="GO_Central"/>
</dbReference>
<evidence type="ECO:0000256" key="10">
    <source>
        <dbReference type="SAM" id="MobiDB-lite"/>
    </source>
</evidence>
<evidence type="ECO:0000256" key="7">
    <source>
        <dbReference type="ARBA" id="ARBA00023054"/>
    </source>
</evidence>
<feature type="region of interest" description="Disordered" evidence="10">
    <location>
        <begin position="497"/>
        <end position="553"/>
    </location>
</feature>
<reference evidence="12 13" key="1">
    <citation type="journal article" date="2007" name="Science">
        <title>Sea anemone genome reveals ancestral eumetazoan gene repertoire and genomic organization.</title>
        <authorList>
            <person name="Putnam N.H."/>
            <person name="Srivastava M."/>
            <person name="Hellsten U."/>
            <person name="Dirks B."/>
            <person name="Chapman J."/>
            <person name="Salamov A."/>
            <person name="Terry A."/>
            <person name="Shapiro H."/>
            <person name="Lindquist E."/>
            <person name="Kapitonov V.V."/>
            <person name="Jurka J."/>
            <person name="Genikhovich G."/>
            <person name="Grigoriev I.V."/>
            <person name="Lucas S.M."/>
            <person name="Steele R.E."/>
            <person name="Finnerty J.R."/>
            <person name="Technau U."/>
            <person name="Martindale M.Q."/>
            <person name="Rokhsar D.S."/>
        </authorList>
    </citation>
    <scope>NUCLEOTIDE SEQUENCE [LARGE SCALE GENOMIC DNA]</scope>
    <source>
        <strain evidence="13">CH2 X CH6</strain>
    </source>
</reference>
<dbReference type="SMART" id="SM00248">
    <property type="entry name" value="ANK"/>
    <property type="match status" value="2"/>
</dbReference>
<dbReference type="EMBL" id="DS469547">
    <property type="protein sequence ID" value="EDO44131.1"/>
    <property type="molecule type" value="Genomic_DNA"/>
</dbReference>
<gene>
    <name evidence="12" type="ORF">NEMVEDRAFT_v1g241184</name>
</gene>
<evidence type="ECO:0000256" key="9">
    <source>
        <dbReference type="PROSITE-ProRule" id="PRU00288"/>
    </source>
</evidence>
<dbReference type="InterPro" id="IPR002110">
    <property type="entry name" value="Ankyrin_rpt"/>
</dbReference>
<dbReference type="InterPro" id="IPR038508">
    <property type="entry name" value="ArfGAP_dom_sf"/>
</dbReference>
<dbReference type="SMART" id="SM00555">
    <property type="entry name" value="GIT"/>
    <property type="match status" value="2"/>
</dbReference>
<evidence type="ECO:0000256" key="6">
    <source>
        <dbReference type="ARBA" id="ARBA00023043"/>
    </source>
</evidence>
<feature type="domain" description="Arf-GAP" evidence="11">
    <location>
        <begin position="1"/>
        <end position="125"/>
    </location>
</feature>
<dbReference type="PROSITE" id="PS50088">
    <property type="entry name" value="ANK_REPEAT"/>
    <property type="match status" value="1"/>
</dbReference>
<dbReference type="Gene3D" id="1.20.5.170">
    <property type="match status" value="1"/>
</dbReference>
<feature type="region of interest" description="Disordered" evidence="10">
    <location>
        <begin position="380"/>
        <end position="411"/>
    </location>
</feature>
<dbReference type="PhylomeDB" id="A7RWJ1"/>
<feature type="region of interest" description="Disordered" evidence="10">
    <location>
        <begin position="84"/>
        <end position="103"/>
    </location>
</feature>
<keyword evidence="1" id="KW-0343">GTPase activation</keyword>
<dbReference type="SMART" id="SM00105">
    <property type="entry name" value="ArfGap"/>
    <property type="match status" value="1"/>
</dbReference>
<dbReference type="InterPro" id="IPR013724">
    <property type="entry name" value="GIT_SHD"/>
</dbReference>
<dbReference type="InterPro" id="IPR022018">
    <property type="entry name" value="GIT1_C"/>
</dbReference>
<dbReference type="GO" id="GO:0031267">
    <property type="term" value="F:small GTPase binding"/>
    <property type="evidence" value="ECO:0000318"/>
    <property type="project" value="GO_Central"/>
</dbReference>
<dbReference type="Pfam" id="PF12796">
    <property type="entry name" value="Ank_2"/>
    <property type="match status" value="1"/>
</dbReference>
<dbReference type="OMA" id="RNEGHTE"/>
<dbReference type="Pfam" id="PF16559">
    <property type="entry name" value="GIT_CC"/>
    <property type="match status" value="1"/>
</dbReference>
<dbReference type="SUPFAM" id="SSF48403">
    <property type="entry name" value="Ankyrin repeat"/>
    <property type="match status" value="1"/>
</dbReference>
<dbReference type="InterPro" id="IPR037278">
    <property type="entry name" value="ARFGAP/RecO"/>
</dbReference>
<evidence type="ECO:0000256" key="4">
    <source>
        <dbReference type="ARBA" id="ARBA00022771"/>
    </source>
</evidence>
<dbReference type="PROSITE" id="PS50115">
    <property type="entry name" value="ARFGAP"/>
    <property type="match status" value="1"/>
</dbReference>
<keyword evidence="7" id="KW-0175">Coiled coil</keyword>
<evidence type="ECO:0000259" key="11">
    <source>
        <dbReference type="PROSITE" id="PS50115"/>
    </source>
</evidence>
<evidence type="ECO:0000313" key="12">
    <source>
        <dbReference type="EMBL" id="EDO44131.1"/>
    </source>
</evidence>
<organism evidence="12 13">
    <name type="scientific">Nematostella vectensis</name>
    <name type="common">Starlet sea anemone</name>
    <dbReference type="NCBI Taxonomy" id="45351"/>
    <lineage>
        <taxon>Eukaryota</taxon>
        <taxon>Metazoa</taxon>
        <taxon>Cnidaria</taxon>
        <taxon>Anthozoa</taxon>
        <taxon>Hexacorallia</taxon>
        <taxon>Actiniaria</taxon>
        <taxon>Edwardsiidae</taxon>
        <taxon>Nematostella</taxon>
    </lineage>
</organism>
<proteinExistence type="predicted"/>
<accession>A7RWJ1</accession>
<keyword evidence="13" id="KW-1185">Reference proteome</keyword>
<dbReference type="InterPro" id="IPR001164">
    <property type="entry name" value="ArfGAP_dom"/>
</dbReference>
<dbReference type="HOGENOM" id="CLU_009739_0_0_1"/>
<evidence type="ECO:0000256" key="2">
    <source>
        <dbReference type="ARBA" id="ARBA00022723"/>
    </source>
</evidence>
<evidence type="ECO:0000256" key="8">
    <source>
        <dbReference type="PROSITE-ProRule" id="PRU00023"/>
    </source>
</evidence>
<feature type="compositionally biased region" description="Polar residues" evidence="10">
    <location>
        <begin position="394"/>
        <end position="411"/>
    </location>
</feature>
<dbReference type="Pfam" id="PF01412">
    <property type="entry name" value="ArfGap"/>
    <property type="match status" value="1"/>
</dbReference>
<dbReference type="Proteomes" id="UP000001593">
    <property type="component" value="Unassembled WGS sequence"/>
</dbReference>
<keyword evidence="5" id="KW-0862">Zinc</keyword>
<sequence>MKLRVSTDICADCSAPEWASLNRCVMICDECCSVHRSLGRHVSQVKHLKHPIWPPTLHTMVVQLVNHGANSIWEHNYCTPTMEHGQSKTTIRKPNPKDNVHPTKSNFIKAKYQKLSFVHRLSSKDDDASQLGLQLHSCVRTTNLETSLRLLSMGAPANYMHPEKGNSPLHIAANAGQALQVELLVVHGADPTILDMNAKTPIDYAIEAGHRDLAQRLFELQFDLTDRLTYYLCGRRPDHHSGARYLIPSIADSCLDLSVDAQKAKLKLKALSNHLFEELAADVYDEVDRRECDSIWLANQNHSALVNDTTTVPFLPVNPGFSSTRNQGRQKLALFNAQELTTLIIDILNEARRREQDSNPDLAQGYMDSGIFPIEEDMSHDYDEVPSDDEHAPSEQQNAVRPRSQKLSSIEKGTSTSFVLEDTVPMENYLELKRALATAEARIQQLLQVNASMSQGIQELQSVQIPLAPNEDDDDDDHVDIDEITPYACPGALLKKNASQAQTPAMEQRSDQSPGGKKPNPYDNVPNEDVDDEEAPRINASEGRREPTDSQIDEEAERLIHEAEDMVSAAAREFEPSQEDVVRCTEQITKKIQELLLSAQAGRHSRFIPCSSNIYTAVNDMAGLFPENPDVDAVRVSLQLMVSSAARLQVECKSAVLPGNTVDMAFLTQQVIQCAYDIAKAAKQLVTTFSVE</sequence>
<evidence type="ECO:0000256" key="5">
    <source>
        <dbReference type="ARBA" id="ARBA00022833"/>
    </source>
</evidence>
<dbReference type="eggNOG" id="KOG0818">
    <property type="taxonomic scope" value="Eukaryota"/>
</dbReference>
<feature type="compositionally biased region" description="Basic and acidic residues" evidence="10">
    <location>
        <begin position="380"/>
        <end position="393"/>
    </location>
</feature>
<keyword evidence="6 8" id="KW-0040">ANK repeat</keyword>
<dbReference type="Gene3D" id="1.20.120.330">
    <property type="entry name" value="Nucleotidyltransferases domain 2"/>
    <property type="match status" value="1"/>
</dbReference>
<dbReference type="CDD" id="cd08833">
    <property type="entry name" value="ArfGap_GIT"/>
    <property type="match status" value="1"/>
</dbReference>
<dbReference type="SUPFAM" id="SSF57863">
    <property type="entry name" value="ArfGap/RecO-like zinc finger"/>
    <property type="match status" value="1"/>
</dbReference>
<dbReference type="Gene3D" id="1.25.40.20">
    <property type="entry name" value="Ankyrin repeat-containing domain"/>
    <property type="match status" value="1"/>
</dbReference>
<name>A7RWJ1_NEMVE</name>
<keyword evidence="4 9" id="KW-0863">Zinc-finger</keyword>
<protein>
    <recommendedName>
        <fullName evidence="11">Arf-GAP domain-containing protein</fullName>
    </recommendedName>
</protein>
<dbReference type="InParanoid" id="A7RWJ1"/>
<dbReference type="PANTHER" id="PTHR46097:SF3">
    <property type="entry name" value="ARF GTPASE-ACTIVATING PROTEIN GIT"/>
    <property type="match status" value="1"/>
</dbReference>
<dbReference type="GO" id="GO:0005096">
    <property type="term" value="F:GTPase activator activity"/>
    <property type="evidence" value="ECO:0000318"/>
    <property type="project" value="GO_Central"/>
</dbReference>
<dbReference type="InterPro" id="IPR032352">
    <property type="entry name" value="GIT1/2_CC"/>
</dbReference>
<dbReference type="InterPro" id="IPR036770">
    <property type="entry name" value="Ankyrin_rpt-contain_sf"/>
</dbReference>
<feature type="repeat" description="ANK" evidence="8">
    <location>
        <begin position="164"/>
        <end position="196"/>
    </location>
</feature>
<keyword evidence="3" id="KW-0677">Repeat</keyword>